<keyword evidence="2" id="KW-1185">Reference proteome</keyword>
<dbReference type="Pfam" id="PF01663">
    <property type="entry name" value="Phosphodiest"/>
    <property type="match status" value="1"/>
</dbReference>
<gene>
    <name evidence="1" type="ORF">BAY60_25970</name>
</gene>
<organism evidence="1 2">
    <name type="scientific">Prauserella muralis</name>
    <dbReference type="NCBI Taxonomy" id="588067"/>
    <lineage>
        <taxon>Bacteria</taxon>
        <taxon>Bacillati</taxon>
        <taxon>Actinomycetota</taxon>
        <taxon>Actinomycetes</taxon>
        <taxon>Pseudonocardiales</taxon>
        <taxon>Pseudonocardiaceae</taxon>
        <taxon>Prauserella</taxon>
    </lineage>
</organism>
<proteinExistence type="predicted"/>
<dbReference type="PANTHER" id="PTHR10151">
    <property type="entry name" value="ECTONUCLEOTIDE PYROPHOSPHATASE/PHOSPHODIESTERASE"/>
    <property type="match status" value="1"/>
</dbReference>
<evidence type="ECO:0000313" key="2">
    <source>
        <dbReference type="Proteomes" id="UP000249915"/>
    </source>
</evidence>
<comment type="caution">
    <text evidence="1">The sequence shown here is derived from an EMBL/GenBank/DDBJ whole genome shotgun (WGS) entry which is preliminary data.</text>
</comment>
<evidence type="ECO:0000313" key="1">
    <source>
        <dbReference type="EMBL" id="PXY20942.1"/>
    </source>
</evidence>
<dbReference type="AlphaFoldDB" id="A0A2V4AL27"/>
<dbReference type="Proteomes" id="UP000249915">
    <property type="component" value="Unassembled WGS sequence"/>
</dbReference>
<protein>
    <submittedName>
        <fullName evidence="1">Phosphodiesterase</fullName>
    </submittedName>
</protein>
<dbReference type="EMBL" id="MASW01000006">
    <property type="protein sequence ID" value="PXY20942.1"/>
    <property type="molecule type" value="Genomic_DNA"/>
</dbReference>
<dbReference type="PANTHER" id="PTHR10151:SF120">
    <property type="entry name" value="BIS(5'-ADENOSYL)-TRIPHOSPHATASE"/>
    <property type="match status" value="1"/>
</dbReference>
<dbReference type="RefSeq" id="WP_112284129.1">
    <property type="nucleotide sequence ID" value="NZ_MASW01000006.1"/>
</dbReference>
<dbReference type="InterPro" id="IPR017850">
    <property type="entry name" value="Alkaline_phosphatase_core_sf"/>
</dbReference>
<dbReference type="InterPro" id="IPR002591">
    <property type="entry name" value="Phosphodiest/P_Trfase"/>
</dbReference>
<dbReference type="OrthoDB" id="9779267at2"/>
<sequence length="377" mass="39484">MDLPVIADDVPHLSRVVPSMLHALGAEGFAADLDLPRVSRACVLLVDGLGWELLGEYAADAPTLSALWRTPLRAGYPATTAAGLAALGTGLASGEHGMAGYTFEVPGTGVLNALRWCSHPDGADLSESLAAEDVQPLPTTFAGAAEAGLTTSVVSSAKFAGTSLTRAVLRGGTFVGVHALGDLVSATHTALEQPGSFCYAYHSELDLLGHLYGPGSAAWRMQLRQVDRLVESIVDGLPEDSLLAVVADHGMVAVDDTVADVDTTPALREGVRALGGEVRARHVYTEDGATADVLAAWHETLGPRAWVAERDHAIELGWFGERVSDRVRPRLGDVVVAARAHSGVVRSEAEPMESRLVGQHGSFTPAEQLVPLALAYG</sequence>
<dbReference type="SUPFAM" id="SSF53649">
    <property type="entry name" value="Alkaline phosphatase-like"/>
    <property type="match status" value="1"/>
</dbReference>
<accession>A0A2V4AL27</accession>
<dbReference type="Gene3D" id="3.40.720.10">
    <property type="entry name" value="Alkaline Phosphatase, subunit A"/>
    <property type="match status" value="1"/>
</dbReference>
<dbReference type="GO" id="GO:0016787">
    <property type="term" value="F:hydrolase activity"/>
    <property type="evidence" value="ECO:0007669"/>
    <property type="project" value="UniProtKB-ARBA"/>
</dbReference>
<name>A0A2V4AL27_9PSEU</name>
<reference evidence="1 2" key="1">
    <citation type="submission" date="2016-07" db="EMBL/GenBank/DDBJ databases">
        <title>Draft genome sequence of Prauserella muralis DSM 45305, isolated from a mould-covered wall in an indoor environment.</title>
        <authorList>
            <person name="Ruckert C."/>
            <person name="Albersmeier A."/>
            <person name="Jiang C.-L."/>
            <person name="Jiang Y."/>
            <person name="Kalinowski J."/>
            <person name="Schneider O."/>
            <person name="Winkler A."/>
            <person name="Zotchev S.B."/>
        </authorList>
    </citation>
    <scope>NUCLEOTIDE SEQUENCE [LARGE SCALE GENOMIC DNA]</scope>
    <source>
        <strain evidence="1 2">DSM 45305</strain>
    </source>
</reference>